<feature type="signal peptide" evidence="1">
    <location>
        <begin position="1"/>
        <end position="19"/>
    </location>
</feature>
<sequence length="71" mass="8537">MFVLLHLFYFSWLKRTKNAIKWETVLNKMYAPHSGRYDKRIDFELICTKETSPSRSGSGRSRLSRVCYRFL</sequence>
<name>A0A2M4DI99_ANODA</name>
<protein>
    <submittedName>
        <fullName evidence="2">Putative secreted protein</fullName>
    </submittedName>
</protein>
<keyword evidence="1" id="KW-0732">Signal</keyword>
<proteinExistence type="predicted"/>
<dbReference type="EMBL" id="GGFL01013075">
    <property type="protein sequence ID" value="MBW77253.1"/>
    <property type="molecule type" value="Transcribed_RNA"/>
</dbReference>
<organism evidence="2">
    <name type="scientific">Anopheles darlingi</name>
    <name type="common">Mosquito</name>
    <dbReference type="NCBI Taxonomy" id="43151"/>
    <lineage>
        <taxon>Eukaryota</taxon>
        <taxon>Metazoa</taxon>
        <taxon>Ecdysozoa</taxon>
        <taxon>Arthropoda</taxon>
        <taxon>Hexapoda</taxon>
        <taxon>Insecta</taxon>
        <taxon>Pterygota</taxon>
        <taxon>Neoptera</taxon>
        <taxon>Endopterygota</taxon>
        <taxon>Diptera</taxon>
        <taxon>Nematocera</taxon>
        <taxon>Culicoidea</taxon>
        <taxon>Culicidae</taxon>
        <taxon>Anophelinae</taxon>
        <taxon>Anopheles</taxon>
    </lineage>
</organism>
<reference evidence="2" key="1">
    <citation type="submission" date="2018-01" db="EMBL/GenBank/DDBJ databases">
        <title>An insight into the sialome of Amazonian anophelines.</title>
        <authorList>
            <person name="Ribeiro J.M."/>
            <person name="Scarpassa V."/>
            <person name="Calvo E."/>
        </authorList>
    </citation>
    <scope>NUCLEOTIDE SEQUENCE</scope>
</reference>
<feature type="chain" id="PRO_5014733978" evidence="1">
    <location>
        <begin position="20"/>
        <end position="71"/>
    </location>
</feature>
<evidence type="ECO:0000313" key="2">
    <source>
        <dbReference type="EMBL" id="MBW77253.1"/>
    </source>
</evidence>
<dbReference type="AlphaFoldDB" id="A0A2M4DI99"/>
<evidence type="ECO:0000256" key="1">
    <source>
        <dbReference type="SAM" id="SignalP"/>
    </source>
</evidence>
<accession>A0A2M4DI99</accession>